<dbReference type="CDD" id="cd07817">
    <property type="entry name" value="SRPBCC_8"/>
    <property type="match status" value="1"/>
</dbReference>
<evidence type="ECO:0000313" key="4">
    <source>
        <dbReference type="Proteomes" id="UP000010467"/>
    </source>
</evidence>
<dbReference type="Proteomes" id="UP000010467">
    <property type="component" value="Chromosome"/>
</dbReference>
<dbReference type="InterPro" id="IPR023393">
    <property type="entry name" value="START-like_dom_sf"/>
</dbReference>
<evidence type="ECO:0000256" key="1">
    <source>
        <dbReference type="SAM" id="MobiDB-lite"/>
    </source>
</evidence>
<dbReference type="KEGG" id="dpd:Deipe_3595"/>
<dbReference type="STRING" id="937777.Deipe_3595"/>
<feature type="region of interest" description="Disordered" evidence="1">
    <location>
        <begin position="218"/>
        <end position="249"/>
    </location>
</feature>
<dbReference type="OrthoDB" id="9797595at2"/>
<name>L0A6F1_DEIPD</name>
<dbReference type="EMBL" id="CP003382">
    <property type="protein sequence ID" value="AFZ69024.1"/>
    <property type="molecule type" value="Genomic_DNA"/>
</dbReference>
<keyword evidence="4" id="KW-1185">Reference proteome</keyword>
<gene>
    <name evidence="3" type="ordered locus">Deipe_3595</name>
</gene>
<proteinExistence type="predicted"/>
<dbReference type="HOGENOM" id="CLU_079860_0_0_0"/>
<dbReference type="AlphaFoldDB" id="L0A6F1"/>
<dbReference type="PATRIC" id="fig|937777.3.peg.3606"/>
<dbReference type="RefSeq" id="WP_015237320.1">
    <property type="nucleotide sequence ID" value="NC_019793.1"/>
</dbReference>
<dbReference type="eggNOG" id="COG5637">
    <property type="taxonomic scope" value="Bacteria"/>
</dbReference>
<dbReference type="PANTHER" id="PTHR33824">
    <property type="entry name" value="POLYKETIDE CYCLASE/DEHYDRASE AND LIPID TRANSPORT SUPERFAMILY PROTEIN"/>
    <property type="match status" value="1"/>
</dbReference>
<dbReference type="SUPFAM" id="SSF55961">
    <property type="entry name" value="Bet v1-like"/>
    <property type="match status" value="1"/>
</dbReference>
<dbReference type="Gene3D" id="3.30.530.20">
    <property type="match status" value="1"/>
</dbReference>
<evidence type="ECO:0000259" key="2">
    <source>
        <dbReference type="Pfam" id="PF03364"/>
    </source>
</evidence>
<dbReference type="Pfam" id="PF03364">
    <property type="entry name" value="Polyketide_cyc"/>
    <property type="match status" value="1"/>
</dbReference>
<dbReference type="InterPro" id="IPR005031">
    <property type="entry name" value="COQ10_START"/>
</dbReference>
<evidence type="ECO:0000313" key="3">
    <source>
        <dbReference type="EMBL" id="AFZ69024.1"/>
    </source>
</evidence>
<organism evidence="3 4">
    <name type="scientific">Deinococcus peraridilitoris (strain DSM 19664 / LMG 22246 / CIP 109416 / KR-200)</name>
    <dbReference type="NCBI Taxonomy" id="937777"/>
    <lineage>
        <taxon>Bacteria</taxon>
        <taxon>Thermotogati</taxon>
        <taxon>Deinococcota</taxon>
        <taxon>Deinococci</taxon>
        <taxon>Deinococcales</taxon>
        <taxon>Deinococcaceae</taxon>
        <taxon>Deinococcus</taxon>
    </lineage>
</organism>
<protein>
    <submittedName>
        <fullName evidence="3">Putative integral membrane protein</fullName>
    </submittedName>
</protein>
<dbReference type="PANTHER" id="PTHR33824:SF7">
    <property type="entry name" value="POLYKETIDE CYCLASE_DEHYDRASE AND LIPID TRANSPORT SUPERFAMILY PROTEIN"/>
    <property type="match status" value="1"/>
</dbReference>
<dbReference type="InterPro" id="IPR047137">
    <property type="entry name" value="ORF3"/>
</dbReference>
<feature type="domain" description="Coenzyme Q-binding protein COQ10 START" evidence="2">
    <location>
        <begin position="87"/>
        <end position="209"/>
    </location>
</feature>
<accession>L0A6F1</accession>
<reference evidence="4" key="1">
    <citation type="submission" date="2012-03" db="EMBL/GenBank/DDBJ databases">
        <title>Complete sequence of chromosome of Deinococcus peraridilitoris DSM 19664.</title>
        <authorList>
            <person name="Lucas S."/>
            <person name="Copeland A."/>
            <person name="Lapidus A."/>
            <person name="Glavina del Rio T."/>
            <person name="Dalin E."/>
            <person name="Tice H."/>
            <person name="Bruce D."/>
            <person name="Goodwin L."/>
            <person name="Pitluck S."/>
            <person name="Peters L."/>
            <person name="Mikhailova N."/>
            <person name="Lu M."/>
            <person name="Kyrpides N."/>
            <person name="Mavromatis K."/>
            <person name="Ivanova N."/>
            <person name="Brettin T."/>
            <person name="Detter J.C."/>
            <person name="Han C."/>
            <person name="Larimer F."/>
            <person name="Land M."/>
            <person name="Hauser L."/>
            <person name="Markowitz V."/>
            <person name="Cheng J.-F."/>
            <person name="Hugenholtz P."/>
            <person name="Woyke T."/>
            <person name="Wu D."/>
            <person name="Pukall R."/>
            <person name="Steenblock K."/>
            <person name="Brambilla E."/>
            <person name="Klenk H.-P."/>
            <person name="Eisen J.A."/>
        </authorList>
    </citation>
    <scope>NUCLEOTIDE SEQUENCE [LARGE SCALE GENOMIC DNA]</scope>
    <source>
        <strain evidence="4">DSM 19664 / LMG 22246 / CIP 109416 / KR-200</strain>
    </source>
</reference>
<sequence length="249" mass="26664">MKGDESTVSKPARNEQPGELSIPLRVALAALGTGLMILGTRRPDNAGTALATSGALGLSVAALGRGPGALAAAPQVITVERATTIMLPAERIYAFWRDYTNLPQFMSHLESVTMQGQNRSHWVAKGPAGTQVEWDAETIEDVANERIAWRALEGASVPNEGHVTFREVTGGRGTEVRVTLRYESPAGALGAAVARLLGEEPTVQVNDDLRQLKRLLETGALPTTEGQSSGRKNPMTRTLAKAFDNRRTQ</sequence>